<reference evidence="2" key="1">
    <citation type="journal article" date="2014" name="Int. J. Syst. Evol. Microbiol.">
        <title>Complete genome sequence of Corynebacterium casei LMG S-19264T (=DSM 44701T), isolated from a smear-ripened cheese.</title>
        <authorList>
            <consortium name="US DOE Joint Genome Institute (JGI-PGF)"/>
            <person name="Walter F."/>
            <person name="Albersmeier A."/>
            <person name="Kalinowski J."/>
            <person name="Ruckert C."/>
        </authorList>
    </citation>
    <scope>NUCLEOTIDE SEQUENCE</scope>
    <source>
        <strain evidence="2">CGMCC 1.12785</strain>
    </source>
</reference>
<feature type="transmembrane region" description="Helical" evidence="1">
    <location>
        <begin position="42"/>
        <end position="62"/>
    </location>
</feature>
<accession>A0A8J2XM04</accession>
<evidence type="ECO:0000256" key="1">
    <source>
        <dbReference type="SAM" id="Phobius"/>
    </source>
</evidence>
<keyword evidence="1" id="KW-0812">Transmembrane</keyword>
<name>A0A8J2XM04_9MICO</name>
<dbReference type="AlphaFoldDB" id="A0A8J2XM04"/>
<reference evidence="2" key="2">
    <citation type="submission" date="2020-09" db="EMBL/GenBank/DDBJ databases">
        <authorList>
            <person name="Sun Q."/>
            <person name="Zhou Y."/>
        </authorList>
    </citation>
    <scope>NUCLEOTIDE SEQUENCE</scope>
    <source>
        <strain evidence="2">CGMCC 1.12785</strain>
    </source>
</reference>
<dbReference type="EMBL" id="BMFY01000021">
    <property type="protein sequence ID" value="GGA27613.1"/>
    <property type="molecule type" value="Genomic_DNA"/>
</dbReference>
<feature type="transmembrane region" description="Helical" evidence="1">
    <location>
        <begin position="182"/>
        <end position="201"/>
    </location>
</feature>
<dbReference type="RefSeq" id="WP_188551970.1">
    <property type="nucleotide sequence ID" value="NZ_BMFY01000021.1"/>
</dbReference>
<feature type="transmembrane region" description="Helical" evidence="1">
    <location>
        <begin position="121"/>
        <end position="141"/>
    </location>
</feature>
<sequence>MGRSTPMLMFGGATAVERIGVAGAVLIAVAGLSLFADSALRFLTLAGACIVILLTSFASNRLHWQARWHLVDGVEGNPISPSWRLAEAGLTILLASATAAAARALGSYEGPGEQLTPGDQLWAATTGMRTIGAMLMLLAVANIVRPLCRWQTVIVIACGYALASAGLWLWTDVLTPDEWHAAQTAVAFVAALVLAGFVITARRLSYLLLSRADGP</sequence>
<evidence type="ECO:0000313" key="2">
    <source>
        <dbReference type="EMBL" id="GGA27613.1"/>
    </source>
</evidence>
<dbReference type="Proteomes" id="UP000616114">
    <property type="component" value="Unassembled WGS sequence"/>
</dbReference>
<proteinExistence type="predicted"/>
<comment type="caution">
    <text evidence="2">The sequence shown here is derived from an EMBL/GenBank/DDBJ whole genome shotgun (WGS) entry which is preliminary data.</text>
</comment>
<feature type="transmembrane region" description="Helical" evidence="1">
    <location>
        <begin position="153"/>
        <end position="170"/>
    </location>
</feature>
<feature type="transmembrane region" description="Helical" evidence="1">
    <location>
        <begin position="7"/>
        <end position="36"/>
    </location>
</feature>
<keyword evidence="1" id="KW-0472">Membrane</keyword>
<keyword evidence="1" id="KW-1133">Transmembrane helix</keyword>
<protein>
    <submittedName>
        <fullName evidence="2">Uncharacterized protein</fullName>
    </submittedName>
</protein>
<keyword evidence="3" id="KW-1185">Reference proteome</keyword>
<organism evidence="2 3">
    <name type="scientific">Sediminivirga luteola</name>
    <dbReference type="NCBI Taxonomy" id="1774748"/>
    <lineage>
        <taxon>Bacteria</taxon>
        <taxon>Bacillati</taxon>
        <taxon>Actinomycetota</taxon>
        <taxon>Actinomycetes</taxon>
        <taxon>Micrococcales</taxon>
        <taxon>Brevibacteriaceae</taxon>
        <taxon>Sediminivirga</taxon>
    </lineage>
</organism>
<gene>
    <name evidence="2" type="ORF">GCM10011333_32980</name>
</gene>
<evidence type="ECO:0000313" key="3">
    <source>
        <dbReference type="Proteomes" id="UP000616114"/>
    </source>
</evidence>